<feature type="region of interest" description="Disordered" evidence="1">
    <location>
        <begin position="47"/>
        <end position="76"/>
    </location>
</feature>
<keyword evidence="3" id="KW-1185">Reference proteome</keyword>
<sequence>MVHNAFAVNVLVKPNFDADLIGRLRLKIVSESEAPPLVPCSAPLSSAPLSSAPLSSAPLSSAPLSSAPLSSAPRPHASCVMPRVPAACAPALAATFPDAFAPHPGAKTSESPSSSPVDYVFMQRVKLHSRTPGGTPHEKR</sequence>
<dbReference type="EMBL" id="SRLO01000070">
    <property type="protein sequence ID" value="TNN78854.1"/>
    <property type="molecule type" value="Genomic_DNA"/>
</dbReference>
<dbReference type="Proteomes" id="UP000314294">
    <property type="component" value="Unassembled WGS sequence"/>
</dbReference>
<reference evidence="2 3" key="1">
    <citation type="submission" date="2019-03" db="EMBL/GenBank/DDBJ databases">
        <title>First draft genome of Liparis tanakae, snailfish: a comprehensive survey of snailfish specific genes.</title>
        <authorList>
            <person name="Kim W."/>
            <person name="Song I."/>
            <person name="Jeong J.-H."/>
            <person name="Kim D."/>
            <person name="Kim S."/>
            <person name="Ryu S."/>
            <person name="Song J.Y."/>
            <person name="Lee S.K."/>
        </authorList>
    </citation>
    <scope>NUCLEOTIDE SEQUENCE [LARGE SCALE GENOMIC DNA]</scope>
    <source>
        <tissue evidence="2">Muscle</tissue>
    </source>
</reference>
<protein>
    <submittedName>
        <fullName evidence="2">Uncharacterized protein</fullName>
    </submittedName>
</protein>
<accession>A0A4Z2IMZ8</accession>
<name>A0A4Z2IMZ8_9TELE</name>
<organism evidence="2 3">
    <name type="scientific">Liparis tanakae</name>
    <name type="common">Tanaka's snailfish</name>
    <dbReference type="NCBI Taxonomy" id="230148"/>
    <lineage>
        <taxon>Eukaryota</taxon>
        <taxon>Metazoa</taxon>
        <taxon>Chordata</taxon>
        <taxon>Craniata</taxon>
        <taxon>Vertebrata</taxon>
        <taxon>Euteleostomi</taxon>
        <taxon>Actinopterygii</taxon>
        <taxon>Neopterygii</taxon>
        <taxon>Teleostei</taxon>
        <taxon>Neoteleostei</taxon>
        <taxon>Acanthomorphata</taxon>
        <taxon>Eupercaria</taxon>
        <taxon>Perciformes</taxon>
        <taxon>Cottioidei</taxon>
        <taxon>Cottales</taxon>
        <taxon>Liparidae</taxon>
        <taxon>Liparis</taxon>
    </lineage>
</organism>
<proteinExistence type="predicted"/>
<evidence type="ECO:0000313" key="3">
    <source>
        <dbReference type="Proteomes" id="UP000314294"/>
    </source>
</evidence>
<gene>
    <name evidence="2" type="ORF">EYF80_011024</name>
</gene>
<comment type="caution">
    <text evidence="2">The sequence shown here is derived from an EMBL/GenBank/DDBJ whole genome shotgun (WGS) entry which is preliminary data.</text>
</comment>
<evidence type="ECO:0000313" key="2">
    <source>
        <dbReference type="EMBL" id="TNN78854.1"/>
    </source>
</evidence>
<evidence type="ECO:0000256" key="1">
    <source>
        <dbReference type="SAM" id="MobiDB-lite"/>
    </source>
</evidence>
<feature type="region of interest" description="Disordered" evidence="1">
    <location>
        <begin position="99"/>
        <end position="140"/>
    </location>
</feature>
<dbReference type="AlphaFoldDB" id="A0A4Z2IMZ8"/>